<sequence>MFTCTCGIFGCGGYYVDVVHRAQYIIWSIEQNPFEGGITSEHHAFSFLRSDILSADDAFIQDLEKLNMLLHNNGLAVYYGTNYYKRIVDSLS</sequence>
<keyword evidence="2" id="KW-1185">Reference proteome</keyword>
<dbReference type="Proteomes" id="UP000267798">
    <property type="component" value="Unassembled WGS sequence"/>
</dbReference>
<organism evidence="1 2">
    <name type="scientific">Paenibacillus pinisoli</name>
    <dbReference type="NCBI Taxonomy" id="1276110"/>
    <lineage>
        <taxon>Bacteria</taxon>
        <taxon>Bacillati</taxon>
        <taxon>Bacillota</taxon>
        <taxon>Bacilli</taxon>
        <taxon>Bacillales</taxon>
        <taxon>Paenibacillaceae</taxon>
        <taxon>Paenibacillus</taxon>
    </lineage>
</organism>
<gene>
    <name evidence="1" type="ORF">D3P09_22060</name>
</gene>
<proteinExistence type="predicted"/>
<dbReference type="EMBL" id="QXQB01000005">
    <property type="protein sequence ID" value="RJX37660.1"/>
    <property type="molecule type" value="Genomic_DNA"/>
</dbReference>
<protein>
    <submittedName>
        <fullName evidence="1">Uncharacterized protein</fullName>
    </submittedName>
</protein>
<reference evidence="1 2" key="1">
    <citation type="submission" date="2018-09" db="EMBL/GenBank/DDBJ databases">
        <title>Paenibacillus aracenensis nov. sp. isolated from a cave in southern Spain.</title>
        <authorList>
            <person name="Jurado V."/>
            <person name="Gutierrez-Patricio S."/>
            <person name="Gonzalez-Pimentel J.L."/>
            <person name="Miller A.Z."/>
            <person name="Laiz L."/>
            <person name="Saiz-Jimenez C."/>
        </authorList>
    </citation>
    <scope>NUCLEOTIDE SEQUENCE [LARGE SCALE GENOMIC DNA]</scope>
    <source>
        <strain evidence="1 2">JCM 19203</strain>
    </source>
</reference>
<name>A0A3A6PCI8_9BACL</name>
<dbReference type="AlphaFoldDB" id="A0A3A6PCI8"/>
<comment type="caution">
    <text evidence="1">The sequence shown here is derived from an EMBL/GenBank/DDBJ whole genome shotgun (WGS) entry which is preliminary data.</text>
</comment>
<evidence type="ECO:0000313" key="2">
    <source>
        <dbReference type="Proteomes" id="UP000267798"/>
    </source>
</evidence>
<evidence type="ECO:0000313" key="1">
    <source>
        <dbReference type="EMBL" id="RJX37660.1"/>
    </source>
</evidence>
<accession>A0A3A6PCI8</accession>